<organism evidence="1 2">
    <name type="scientific">Vibrio tapetis subsp. tapetis</name>
    <dbReference type="NCBI Taxonomy" id="1671868"/>
    <lineage>
        <taxon>Bacteria</taxon>
        <taxon>Pseudomonadati</taxon>
        <taxon>Pseudomonadota</taxon>
        <taxon>Gammaproteobacteria</taxon>
        <taxon>Vibrionales</taxon>
        <taxon>Vibrionaceae</taxon>
        <taxon>Vibrio</taxon>
    </lineage>
</organism>
<reference evidence="1 2" key="1">
    <citation type="submission" date="2017-10" db="EMBL/GenBank/DDBJ databases">
        <authorList>
            <person name="Banno H."/>
            <person name="Chua N.-H."/>
        </authorList>
    </citation>
    <scope>NUCLEOTIDE SEQUENCE [LARGE SCALE GENOMIC DNA]</scope>
    <source>
        <strain evidence="1">Vibrio tapetis CECT4600</strain>
    </source>
</reference>
<dbReference type="AlphaFoldDB" id="A0A2N8ZLA7"/>
<evidence type="ECO:0000313" key="1">
    <source>
        <dbReference type="EMBL" id="SON52693.1"/>
    </source>
</evidence>
<sequence length="39" mass="4211">MFYPTNRIGRAGVHAFPAMITVINGARVMTSFAVVITSL</sequence>
<dbReference type="KEGG" id="vta:B1082"/>
<name>A0A2N8ZLA7_9VIBR</name>
<gene>
    <name evidence="1" type="ORF">VTAP4600_B1082</name>
</gene>
<dbReference type="EMBL" id="LT960612">
    <property type="protein sequence ID" value="SON52693.1"/>
    <property type="molecule type" value="Genomic_DNA"/>
</dbReference>
<evidence type="ECO:0000313" key="2">
    <source>
        <dbReference type="Proteomes" id="UP000235828"/>
    </source>
</evidence>
<proteinExistence type="predicted"/>
<accession>A0A2N8ZLA7</accession>
<dbReference type="Proteomes" id="UP000235828">
    <property type="component" value="Chromosome B"/>
</dbReference>
<keyword evidence="2" id="KW-1185">Reference proteome</keyword>
<protein>
    <submittedName>
        <fullName evidence="1">Uncharacterized protein</fullName>
    </submittedName>
</protein>